<evidence type="ECO:0000313" key="8">
    <source>
        <dbReference type="Proteomes" id="UP000053429"/>
    </source>
</evidence>
<keyword evidence="2 4" id="KW-0238">DNA-binding</keyword>
<dbReference type="InterPro" id="IPR036271">
    <property type="entry name" value="Tet_transcr_reg_TetR-rel_C_sf"/>
</dbReference>
<organism evidence="7 8">
    <name type="scientific">Streptomyces caeruleatus</name>
    <dbReference type="NCBI Taxonomy" id="661399"/>
    <lineage>
        <taxon>Bacteria</taxon>
        <taxon>Bacillati</taxon>
        <taxon>Actinomycetota</taxon>
        <taxon>Actinomycetes</taxon>
        <taxon>Kitasatosporales</taxon>
        <taxon>Streptomycetaceae</taxon>
        <taxon>Streptomyces</taxon>
    </lineage>
</organism>
<evidence type="ECO:0000256" key="5">
    <source>
        <dbReference type="SAM" id="MobiDB-lite"/>
    </source>
</evidence>
<dbReference type="InterPro" id="IPR025996">
    <property type="entry name" value="MT1864/Rv1816-like_C"/>
</dbReference>
<dbReference type="Proteomes" id="UP000053429">
    <property type="component" value="Unassembled WGS sequence"/>
</dbReference>
<feature type="domain" description="HTH tetR-type" evidence="6">
    <location>
        <begin position="25"/>
        <end position="88"/>
    </location>
</feature>
<dbReference type="PROSITE" id="PS50977">
    <property type="entry name" value="HTH_TETR_2"/>
    <property type="match status" value="1"/>
</dbReference>
<evidence type="ECO:0000256" key="2">
    <source>
        <dbReference type="ARBA" id="ARBA00023125"/>
    </source>
</evidence>
<dbReference type="AlphaFoldDB" id="A0A101U3G9"/>
<proteinExistence type="predicted"/>
<dbReference type="STRING" id="661399.AQJ67_16405"/>
<evidence type="ECO:0000313" key="7">
    <source>
        <dbReference type="EMBL" id="KUO03309.1"/>
    </source>
</evidence>
<dbReference type="GO" id="GO:0003677">
    <property type="term" value="F:DNA binding"/>
    <property type="evidence" value="ECO:0007669"/>
    <property type="project" value="UniProtKB-UniRule"/>
</dbReference>
<dbReference type="Pfam" id="PF00440">
    <property type="entry name" value="TetR_N"/>
    <property type="match status" value="1"/>
</dbReference>
<keyword evidence="3" id="KW-0804">Transcription</keyword>
<sequence length="220" mass="24195">MRGMNQDAATSTDTARRRNPRGQGDRLRAEILAAVARLLDEKLTDNALPVSLREVAREVGIAAQSMYLHFADKDQLAHAVAEDGYQRVVAAMREADTRAADHGADASERLRAQANAFCAFAAAERGVIRLMFGHDASSFGEPGQAHPARVLWQQWVDAVHACEVEGLRWPDGAESAALLLWSALFGRFALWTSTFGRHDQSELTLFVDRVVDAVLRDGNR</sequence>
<dbReference type="OrthoDB" id="8222629at2"/>
<dbReference type="Gene3D" id="1.10.357.10">
    <property type="entry name" value="Tetracycline Repressor, domain 2"/>
    <property type="match status" value="1"/>
</dbReference>
<dbReference type="InterPro" id="IPR001647">
    <property type="entry name" value="HTH_TetR"/>
</dbReference>
<dbReference type="SUPFAM" id="SSF46689">
    <property type="entry name" value="Homeodomain-like"/>
    <property type="match status" value="1"/>
</dbReference>
<evidence type="ECO:0000259" key="6">
    <source>
        <dbReference type="PROSITE" id="PS50977"/>
    </source>
</evidence>
<dbReference type="InterPro" id="IPR009057">
    <property type="entry name" value="Homeodomain-like_sf"/>
</dbReference>
<evidence type="ECO:0000256" key="4">
    <source>
        <dbReference type="PROSITE-ProRule" id="PRU00335"/>
    </source>
</evidence>
<keyword evidence="1" id="KW-0805">Transcription regulation</keyword>
<accession>A0A101U3G9</accession>
<evidence type="ECO:0000256" key="1">
    <source>
        <dbReference type="ARBA" id="ARBA00023015"/>
    </source>
</evidence>
<feature type="region of interest" description="Disordered" evidence="5">
    <location>
        <begin position="1"/>
        <end position="24"/>
    </location>
</feature>
<dbReference type="SUPFAM" id="SSF48498">
    <property type="entry name" value="Tetracyclin repressor-like, C-terminal domain"/>
    <property type="match status" value="1"/>
</dbReference>
<evidence type="ECO:0000256" key="3">
    <source>
        <dbReference type="ARBA" id="ARBA00023163"/>
    </source>
</evidence>
<name>A0A101U3G9_9ACTN</name>
<keyword evidence="8" id="KW-1185">Reference proteome</keyword>
<gene>
    <name evidence="7" type="ORF">AQJ67_16405</name>
</gene>
<comment type="caution">
    <text evidence="7">The sequence shown here is derived from an EMBL/GenBank/DDBJ whole genome shotgun (WGS) entry which is preliminary data.</text>
</comment>
<protein>
    <submittedName>
        <fullName evidence="7">TetR family transcriptional regulator</fullName>
    </submittedName>
</protein>
<feature type="DNA-binding region" description="H-T-H motif" evidence="4">
    <location>
        <begin position="51"/>
        <end position="70"/>
    </location>
</feature>
<dbReference type="EMBL" id="LMWY01000018">
    <property type="protein sequence ID" value="KUO03309.1"/>
    <property type="molecule type" value="Genomic_DNA"/>
</dbReference>
<reference evidence="7 8" key="1">
    <citation type="submission" date="2015-10" db="EMBL/GenBank/DDBJ databases">
        <title>Draft genome sequence of Streptomyces caeruleatus NRRL B-24802, type strain for the species Streptomyces caeruleatus.</title>
        <authorList>
            <person name="Ruckert C."/>
            <person name="Winkler A."/>
            <person name="Kalinowski J."/>
            <person name="Kampfer P."/>
            <person name="Glaeser S."/>
        </authorList>
    </citation>
    <scope>NUCLEOTIDE SEQUENCE [LARGE SCALE GENOMIC DNA]</scope>
    <source>
        <strain evidence="7 8">NRRL B-24802</strain>
    </source>
</reference>
<dbReference type="Pfam" id="PF13305">
    <property type="entry name" value="TetR_C_33"/>
    <property type="match status" value="1"/>
</dbReference>